<evidence type="ECO:0000313" key="2">
    <source>
        <dbReference type="Proteomes" id="UP000077069"/>
    </source>
</evidence>
<dbReference type="RefSeq" id="XP_018029042.1">
    <property type="nucleotide sequence ID" value="XM_018186151.1"/>
</dbReference>
<dbReference type="InParanoid" id="A0A177BWD1"/>
<accession>A0A177BWD1</accession>
<dbReference type="AlphaFoldDB" id="A0A177BWD1"/>
<reference evidence="1 2" key="1">
    <citation type="submission" date="2016-05" db="EMBL/GenBank/DDBJ databases">
        <title>Comparative analysis of secretome profiles of manganese(II)-oxidizing ascomycete fungi.</title>
        <authorList>
            <consortium name="DOE Joint Genome Institute"/>
            <person name="Zeiner C.A."/>
            <person name="Purvine S.O."/>
            <person name="Zink E.M."/>
            <person name="Wu S."/>
            <person name="Pasa-Tolic L."/>
            <person name="Chaput D.L."/>
            <person name="Haridas S."/>
            <person name="Grigoriev I.V."/>
            <person name="Santelli C.M."/>
            <person name="Hansel C.M."/>
        </authorList>
    </citation>
    <scope>NUCLEOTIDE SEQUENCE [LARGE SCALE GENOMIC DNA]</scope>
    <source>
        <strain evidence="1 2">AP3s5-JAC2a</strain>
    </source>
</reference>
<organism evidence="1 2">
    <name type="scientific">Paraphaeosphaeria sporulosa</name>
    <dbReference type="NCBI Taxonomy" id="1460663"/>
    <lineage>
        <taxon>Eukaryota</taxon>
        <taxon>Fungi</taxon>
        <taxon>Dikarya</taxon>
        <taxon>Ascomycota</taxon>
        <taxon>Pezizomycotina</taxon>
        <taxon>Dothideomycetes</taxon>
        <taxon>Pleosporomycetidae</taxon>
        <taxon>Pleosporales</taxon>
        <taxon>Massarineae</taxon>
        <taxon>Didymosphaeriaceae</taxon>
        <taxon>Paraphaeosphaeria</taxon>
    </lineage>
</organism>
<protein>
    <submittedName>
        <fullName evidence="1">Uncharacterized protein</fullName>
    </submittedName>
</protein>
<sequence>MLQLGRRRSMLHVPRRAFLLHTASCEPSINFLQITPDPPIISTTLCLRMQTRNLERKELSRRGIGISRLNAQRDYVAARGVAAPHRLTPSAPRWLVCSPSYQRCAITLPPVPVPGEAFRVTGTARTLWLHARCHSFRILDQHCRILFSRSIFERVGPRVRERSSAPANPADCSCECEKCKVNLEEVAQAVRHCNWGFPAALSWAYGLITIVPTRIYV</sequence>
<dbReference type="GeneID" id="28769637"/>
<gene>
    <name evidence="1" type="ORF">CC84DRAFT_419704</name>
</gene>
<dbReference type="Proteomes" id="UP000077069">
    <property type="component" value="Unassembled WGS sequence"/>
</dbReference>
<keyword evidence="2" id="KW-1185">Reference proteome</keyword>
<name>A0A177BWD1_9PLEO</name>
<dbReference type="EMBL" id="KV441564">
    <property type="protein sequence ID" value="OAF98676.1"/>
    <property type="molecule type" value="Genomic_DNA"/>
</dbReference>
<proteinExistence type="predicted"/>
<evidence type="ECO:0000313" key="1">
    <source>
        <dbReference type="EMBL" id="OAF98676.1"/>
    </source>
</evidence>